<dbReference type="InterPro" id="IPR007404">
    <property type="entry name" value="YdjM-like"/>
</dbReference>
<dbReference type="RefSeq" id="WP_054373140.1">
    <property type="nucleotide sequence ID" value="NZ_AZYO01000031.1"/>
</dbReference>
<dbReference type="EMBL" id="AZYO01000031">
    <property type="protein sequence ID" value="KOS55737.1"/>
    <property type="molecule type" value="Genomic_DNA"/>
</dbReference>
<keyword evidence="1" id="KW-1133">Transmembrane helix</keyword>
<comment type="caution">
    <text evidence="2">The sequence shown here is derived from an EMBL/GenBank/DDBJ whole genome shotgun (WGS) entry which is preliminary data.</text>
</comment>
<organism evidence="2 3">
    <name type="scientific">Rhodococcus rhodochrous KG-21</name>
    <dbReference type="NCBI Taxonomy" id="1441923"/>
    <lineage>
        <taxon>Bacteria</taxon>
        <taxon>Bacillati</taxon>
        <taxon>Actinomycetota</taxon>
        <taxon>Actinomycetes</taxon>
        <taxon>Mycobacteriales</taxon>
        <taxon>Nocardiaceae</taxon>
        <taxon>Rhodococcus</taxon>
    </lineage>
</organism>
<dbReference type="AlphaFoldDB" id="A0A0M9WNL2"/>
<feature type="transmembrane region" description="Helical" evidence="1">
    <location>
        <begin position="123"/>
        <end position="141"/>
    </location>
</feature>
<dbReference type="PATRIC" id="fig|1441923.3.peg.2899"/>
<name>A0A0M9WNL2_RHORH</name>
<evidence type="ECO:0000313" key="2">
    <source>
        <dbReference type="EMBL" id="KOS55737.1"/>
    </source>
</evidence>
<dbReference type="Pfam" id="PF04307">
    <property type="entry name" value="YdjM"/>
    <property type="match status" value="2"/>
</dbReference>
<gene>
    <name evidence="2" type="ORF">Z051_13205</name>
</gene>
<dbReference type="Proteomes" id="UP000037712">
    <property type="component" value="Unassembled WGS sequence"/>
</dbReference>
<feature type="transmembrane region" description="Helical" evidence="1">
    <location>
        <begin position="98"/>
        <end position="117"/>
    </location>
</feature>
<evidence type="ECO:0000313" key="3">
    <source>
        <dbReference type="Proteomes" id="UP000037712"/>
    </source>
</evidence>
<sequence>MVMGPTHAVSGALVGLLVADVLPPEWGGPASTAETFAFAAVCAGSALLPDLDTPQSTVARSFGPVSQVAARGIDNLSLGYYTLTKGRRDRSRRGGHRTLTHTALFAALLGAGVSMLVARFDRVAVVAVLFVTLGLALRGLADGWAKRNGWLVVTATSAVLSVLMWNWFPGEVGSVGLGVAVALGCATHCLGDAVTKEGIPFLAPFVPWRGERWWEIKMPGFLAIRAGGAFELAILGPALTIAAVSMAVWSIDGAPELLREAVGVSRAGS</sequence>
<proteinExistence type="predicted"/>
<protein>
    <submittedName>
        <fullName evidence="2">Membrane protein</fullName>
    </submittedName>
</protein>
<keyword evidence="1" id="KW-0472">Membrane</keyword>
<keyword evidence="1" id="KW-0812">Transmembrane</keyword>
<feature type="transmembrane region" description="Helical" evidence="1">
    <location>
        <begin position="148"/>
        <end position="168"/>
    </location>
</feature>
<reference evidence="3" key="2">
    <citation type="submission" date="2015-01" db="EMBL/GenBank/DDBJ databases">
        <title>Draft genome sequence of potential hydrocarbon metabolising strain of Rhodococcus rhodochrous.</title>
        <authorList>
            <person name="Aggarwal R.K."/>
            <person name="Dawar C."/>
        </authorList>
    </citation>
    <scope>NUCLEOTIDE SEQUENCE [LARGE SCALE GENOMIC DNA]</scope>
    <source>
        <strain evidence="3">KG-21</strain>
    </source>
</reference>
<feature type="transmembrane region" description="Helical" evidence="1">
    <location>
        <begin position="222"/>
        <end position="249"/>
    </location>
</feature>
<evidence type="ECO:0000256" key="1">
    <source>
        <dbReference type="SAM" id="Phobius"/>
    </source>
</evidence>
<reference evidence="2 3" key="1">
    <citation type="journal article" date="2015" name="Genome Announc.">
        <title>Draft Genome Sequence of Rhodococcus rhodochrous Strain KG-21, a Soil Isolate from Oil Fields of Krishna-Godavari Basin, India.</title>
        <authorList>
            <person name="Dawar C."/>
            <person name="Aggarwal R.K."/>
        </authorList>
    </citation>
    <scope>NUCLEOTIDE SEQUENCE [LARGE SCALE GENOMIC DNA]</scope>
    <source>
        <strain evidence="2 3">KG-21</strain>
    </source>
</reference>
<accession>A0A0M9WNL2</accession>